<dbReference type="EMBL" id="JALNMH010000001">
    <property type="protein sequence ID" value="MCK7592383.1"/>
    <property type="molecule type" value="Genomic_DNA"/>
</dbReference>
<evidence type="ECO:0000313" key="6">
    <source>
        <dbReference type="EMBL" id="MCK7592383.1"/>
    </source>
</evidence>
<dbReference type="InterPro" id="IPR050465">
    <property type="entry name" value="UPF0194_transport"/>
</dbReference>
<name>A0ABT0GCW4_9GAMM</name>
<evidence type="ECO:0000256" key="5">
    <source>
        <dbReference type="SAM" id="SignalP"/>
    </source>
</evidence>
<evidence type="ECO:0000256" key="1">
    <source>
        <dbReference type="ARBA" id="ARBA00004196"/>
    </source>
</evidence>
<sequence length="316" mass="34758">MRRLFVLLALLPLVAAANGPLRLEGEIVAQRSASLAPPSIEGMWNYSITFLAPDGTPVKQGQPVLGFDGNQLQTTLQQKQSALKEKLSQSEKLALEHAARERDERIATEQARANRDKAQRKASQPEDLLRGIEYRKLVVDREHNEALLALAERRELLAAEQRRQERAMLDAEIAQLRREVAQAEEGLAALQLKAPRDGLLVHRGSWNGEKFDVGSQVWRGQTVAEIPDPATLAVRASLPEVDYLKVRQGQPARVTVEGSGASLVGSLARIGQTVRSRSRLQPVPVVELLITVEGDLGRLKPGQAVRVELDVQEEGA</sequence>
<accession>A0ABT0GCW4</accession>
<comment type="subcellular location">
    <subcellularLocation>
        <location evidence="1">Cell envelope</location>
    </subcellularLocation>
</comment>
<protein>
    <submittedName>
        <fullName evidence="6">HlyD family efflux transporter periplasmic adaptor subunit</fullName>
    </submittedName>
</protein>
<keyword evidence="7" id="KW-1185">Reference proteome</keyword>
<feature type="region of interest" description="Disordered" evidence="4">
    <location>
        <begin position="98"/>
        <end position="124"/>
    </location>
</feature>
<dbReference type="RefSeq" id="WP_248204510.1">
    <property type="nucleotide sequence ID" value="NZ_JALNMH010000001.1"/>
</dbReference>
<feature type="signal peptide" evidence="5">
    <location>
        <begin position="1"/>
        <end position="17"/>
    </location>
</feature>
<evidence type="ECO:0000256" key="4">
    <source>
        <dbReference type="SAM" id="MobiDB-lite"/>
    </source>
</evidence>
<proteinExistence type="predicted"/>
<evidence type="ECO:0000313" key="7">
    <source>
        <dbReference type="Proteomes" id="UP001431449"/>
    </source>
</evidence>
<dbReference type="Gene3D" id="2.40.30.170">
    <property type="match status" value="1"/>
</dbReference>
<comment type="caution">
    <text evidence="6">The sequence shown here is derived from an EMBL/GenBank/DDBJ whole genome shotgun (WGS) entry which is preliminary data.</text>
</comment>
<feature type="coiled-coil region" evidence="3">
    <location>
        <begin position="159"/>
        <end position="193"/>
    </location>
</feature>
<keyword evidence="5" id="KW-0732">Signal</keyword>
<gene>
    <name evidence="6" type="ORF">M0G41_01720</name>
</gene>
<evidence type="ECO:0000256" key="2">
    <source>
        <dbReference type="ARBA" id="ARBA00023054"/>
    </source>
</evidence>
<reference evidence="6" key="1">
    <citation type="submission" date="2022-04" db="EMBL/GenBank/DDBJ databases">
        <title>Lysobacter sp. CAU 1642 isolated from sea sand.</title>
        <authorList>
            <person name="Kim W."/>
        </authorList>
    </citation>
    <scope>NUCLEOTIDE SEQUENCE</scope>
    <source>
        <strain evidence="6">CAU 1642</strain>
    </source>
</reference>
<dbReference type="PANTHER" id="PTHR32347">
    <property type="entry name" value="EFFLUX SYSTEM COMPONENT YKNX-RELATED"/>
    <property type="match status" value="1"/>
</dbReference>
<keyword evidence="2 3" id="KW-0175">Coiled coil</keyword>
<evidence type="ECO:0000256" key="3">
    <source>
        <dbReference type="SAM" id="Coils"/>
    </source>
</evidence>
<dbReference type="Proteomes" id="UP001431449">
    <property type="component" value="Unassembled WGS sequence"/>
</dbReference>
<feature type="chain" id="PRO_5046231015" evidence="5">
    <location>
        <begin position="18"/>
        <end position="316"/>
    </location>
</feature>
<organism evidence="6 7">
    <name type="scientific">Pseudomarimonas salicorniae</name>
    <dbReference type="NCBI Taxonomy" id="2933270"/>
    <lineage>
        <taxon>Bacteria</taxon>
        <taxon>Pseudomonadati</taxon>
        <taxon>Pseudomonadota</taxon>
        <taxon>Gammaproteobacteria</taxon>
        <taxon>Lysobacterales</taxon>
        <taxon>Lysobacteraceae</taxon>
        <taxon>Pseudomarimonas</taxon>
    </lineage>
</organism>